<feature type="domain" description="Tyr recombinase" evidence="5">
    <location>
        <begin position="183"/>
        <end position="365"/>
    </location>
</feature>
<dbReference type="InterPro" id="IPR050090">
    <property type="entry name" value="Tyrosine_recombinase_XerCD"/>
</dbReference>
<accession>A0A1Y0EKL9</accession>
<dbReference type="GO" id="GO:0015074">
    <property type="term" value="P:DNA integration"/>
    <property type="evidence" value="ECO:0007669"/>
    <property type="project" value="UniProtKB-KW"/>
</dbReference>
<dbReference type="Proteomes" id="UP000196138">
    <property type="component" value="Chromosome"/>
</dbReference>
<dbReference type="Pfam" id="PF00589">
    <property type="entry name" value="Phage_integrase"/>
    <property type="match status" value="1"/>
</dbReference>
<dbReference type="EMBL" id="CP021455">
    <property type="protein sequence ID" value="ARU03909.1"/>
    <property type="molecule type" value="Genomic_DNA"/>
</dbReference>
<keyword evidence="7" id="KW-1185">Reference proteome</keyword>
<keyword evidence="4" id="KW-0233">DNA recombination</keyword>
<dbReference type="RefSeq" id="WP_087277437.1">
    <property type="nucleotide sequence ID" value="NZ_CP021455.1"/>
</dbReference>
<dbReference type="AlphaFoldDB" id="A0A1Y0EKL9"/>
<dbReference type="PANTHER" id="PTHR30349">
    <property type="entry name" value="PHAGE INTEGRASE-RELATED"/>
    <property type="match status" value="1"/>
</dbReference>
<proteinExistence type="inferred from homology"/>
<protein>
    <submittedName>
        <fullName evidence="6">Integrase</fullName>
    </submittedName>
</protein>
<evidence type="ECO:0000313" key="7">
    <source>
        <dbReference type="Proteomes" id="UP000196138"/>
    </source>
</evidence>
<dbReference type="Gene3D" id="1.10.150.130">
    <property type="match status" value="1"/>
</dbReference>
<dbReference type="PROSITE" id="PS51898">
    <property type="entry name" value="TYR_RECOMBINASE"/>
    <property type="match status" value="1"/>
</dbReference>
<gene>
    <name evidence="6" type="ORF">CCO03_03740</name>
</gene>
<name>A0A1Y0EKL9_9BURK</name>
<dbReference type="InterPro" id="IPR002104">
    <property type="entry name" value="Integrase_catalytic"/>
</dbReference>
<dbReference type="InterPro" id="IPR010998">
    <property type="entry name" value="Integrase_recombinase_N"/>
</dbReference>
<dbReference type="CDD" id="cd00796">
    <property type="entry name" value="INT_Rci_Hp1_C"/>
    <property type="match status" value="1"/>
</dbReference>
<reference evidence="6 7" key="1">
    <citation type="submission" date="2017-05" db="EMBL/GenBank/DDBJ databases">
        <authorList>
            <person name="Song R."/>
            <person name="Chenine A.L."/>
            <person name="Ruprecht R.M."/>
        </authorList>
    </citation>
    <scope>NUCLEOTIDE SEQUENCE [LARGE SCALE GENOMIC DNA]</scope>
    <source>
        <strain evidence="6 7">DSM 26136</strain>
    </source>
</reference>
<keyword evidence="3" id="KW-0238">DNA-binding</keyword>
<evidence type="ECO:0000256" key="3">
    <source>
        <dbReference type="ARBA" id="ARBA00023125"/>
    </source>
</evidence>
<evidence type="ECO:0000256" key="2">
    <source>
        <dbReference type="ARBA" id="ARBA00022908"/>
    </source>
</evidence>
<comment type="similarity">
    <text evidence="1">Belongs to the 'phage' integrase family.</text>
</comment>
<dbReference type="InterPro" id="IPR013762">
    <property type="entry name" value="Integrase-like_cat_sf"/>
</dbReference>
<dbReference type="GO" id="GO:0003677">
    <property type="term" value="F:DNA binding"/>
    <property type="evidence" value="ECO:0007669"/>
    <property type="project" value="UniProtKB-KW"/>
</dbReference>
<dbReference type="KEGG" id="cser:CCO03_03740"/>
<organism evidence="6 7">
    <name type="scientific">Comamonas serinivorans</name>
    <dbReference type="NCBI Taxonomy" id="1082851"/>
    <lineage>
        <taxon>Bacteria</taxon>
        <taxon>Pseudomonadati</taxon>
        <taxon>Pseudomonadota</taxon>
        <taxon>Betaproteobacteria</taxon>
        <taxon>Burkholderiales</taxon>
        <taxon>Comamonadaceae</taxon>
        <taxon>Comamonas</taxon>
    </lineage>
</organism>
<dbReference type="OrthoDB" id="9775880at2"/>
<evidence type="ECO:0000259" key="5">
    <source>
        <dbReference type="PROSITE" id="PS51898"/>
    </source>
</evidence>
<dbReference type="InterPro" id="IPR011010">
    <property type="entry name" value="DNA_brk_join_enz"/>
</dbReference>
<dbReference type="PANTHER" id="PTHR30349:SF41">
    <property type="entry name" value="INTEGRASE_RECOMBINASE PROTEIN MJ0367-RELATED"/>
    <property type="match status" value="1"/>
</dbReference>
<sequence>MGSITTSKKNSATGKTITTYRAFIRRNVNGKQASKSKVFATKTEAKNWLRENESSTALAALSAASGPTFGDLLDAFVKSPPTKGTRYWAESHVDFWKAELGTLKTGEIERGTINTCKAKLLAQKARINTPDGPRETDRYLTPATVNRYLATLSSVLNFAVQRGIISHHPMKAGQVVKEQESKGRRRILTTDEEQRLYDACDATTWPMMRLFLRVCLTTAARKSEVLHLRWQDVDLAQSVAWLHDTKNGDSRAMPLVGDVKASLAVASKVRPPGGDYVFYDPRHPERPKNIQMLWKSARKRAGLWQDREDPLDQVVLHTARHTTATKLVRSEKNLARVQSVTGHKTLSQLSRYTHLDSSDSVELAERVLGSSGQAAN</sequence>
<dbReference type="SUPFAM" id="SSF56349">
    <property type="entry name" value="DNA breaking-rejoining enzymes"/>
    <property type="match status" value="1"/>
</dbReference>
<keyword evidence="2" id="KW-0229">DNA integration</keyword>
<dbReference type="GO" id="GO:0006310">
    <property type="term" value="P:DNA recombination"/>
    <property type="evidence" value="ECO:0007669"/>
    <property type="project" value="UniProtKB-KW"/>
</dbReference>
<evidence type="ECO:0000256" key="1">
    <source>
        <dbReference type="ARBA" id="ARBA00008857"/>
    </source>
</evidence>
<evidence type="ECO:0000256" key="4">
    <source>
        <dbReference type="ARBA" id="ARBA00023172"/>
    </source>
</evidence>
<evidence type="ECO:0000313" key="6">
    <source>
        <dbReference type="EMBL" id="ARU03909.1"/>
    </source>
</evidence>
<dbReference type="Gene3D" id="1.10.443.10">
    <property type="entry name" value="Intergrase catalytic core"/>
    <property type="match status" value="1"/>
</dbReference>